<protein>
    <submittedName>
        <fullName evidence="2">Uncharacterized protein</fullName>
    </submittedName>
</protein>
<feature type="compositionally biased region" description="Basic residues" evidence="1">
    <location>
        <begin position="270"/>
        <end position="283"/>
    </location>
</feature>
<reference evidence="3" key="1">
    <citation type="journal article" date="2014" name="Proc. Natl. Acad. Sci. U.S.A.">
        <title>Extensive sampling of basidiomycete genomes demonstrates inadequacy of the white-rot/brown-rot paradigm for wood decay fungi.</title>
        <authorList>
            <person name="Riley R."/>
            <person name="Salamov A.A."/>
            <person name="Brown D.W."/>
            <person name="Nagy L.G."/>
            <person name="Floudas D."/>
            <person name="Held B.W."/>
            <person name="Levasseur A."/>
            <person name="Lombard V."/>
            <person name="Morin E."/>
            <person name="Otillar R."/>
            <person name="Lindquist E.A."/>
            <person name="Sun H."/>
            <person name="LaButti K.M."/>
            <person name="Schmutz J."/>
            <person name="Jabbour D."/>
            <person name="Luo H."/>
            <person name="Baker S.E."/>
            <person name="Pisabarro A.G."/>
            <person name="Walton J.D."/>
            <person name="Blanchette R.A."/>
            <person name="Henrissat B."/>
            <person name="Martin F."/>
            <person name="Cullen D."/>
            <person name="Hibbett D.S."/>
            <person name="Grigoriev I.V."/>
        </authorList>
    </citation>
    <scope>NUCLEOTIDE SEQUENCE [LARGE SCALE GENOMIC DNA]</scope>
    <source>
        <strain evidence="3">PC15</strain>
    </source>
</reference>
<gene>
    <name evidence="2" type="ORF">PLEOSDRAFT_1086878</name>
</gene>
<organism evidence="2 3">
    <name type="scientific">Pleurotus ostreatus (strain PC15)</name>
    <name type="common">Oyster mushroom</name>
    <dbReference type="NCBI Taxonomy" id="1137138"/>
    <lineage>
        <taxon>Eukaryota</taxon>
        <taxon>Fungi</taxon>
        <taxon>Dikarya</taxon>
        <taxon>Basidiomycota</taxon>
        <taxon>Agaricomycotina</taxon>
        <taxon>Agaricomycetes</taxon>
        <taxon>Agaricomycetidae</taxon>
        <taxon>Agaricales</taxon>
        <taxon>Pleurotineae</taxon>
        <taxon>Pleurotaceae</taxon>
        <taxon>Pleurotus</taxon>
    </lineage>
</organism>
<dbReference type="InParanoid" id="A0A067N2N3"/>
<proteinExistence type="predicted"/>
<dbReference type="VEuPathDB" id="FungiDB:PLEOSDRAFT_1086878"/>
<dbReference type="AlphaFoldDB" id="A0A067N2N3"/>
<feature type="compositionally biased region" description="Basic and acidic residues" evidence="1">
    <location>
        <begin position="244"/>
        <end position="253"/>
    </location>
</feature>
<accession>A0A067N2N3</accession>
<feature type="region of interest" description="Disordered" evidence="1">
    <location>
        <begin position="500"/>
        <end position="528"/>
    </location>
</feature>
<feature type="region of interest" description="Disordered" evidence="1">
    <location>
        <begin position="387"/>
        <end position="439"/>
    </location>
</feature>
<dbReference type="Proteomes" id="UP000027073">
    <property type="component" value="Unassembled WGS sequence"/>
</dbReference>
<dbReference type="EMBL" id="KL198014">
    <property type="protein sequence ID" value="KDQ22124.1"/>
    <property type="molecule type" value="Genomic_DNA"/>
</dbReference>
<name>A0A067N2N3_PLEO1</name>
<dbReference type="STRING" id="1137138.A0A067N2N3"/>
<evidence type="ECO:0000256" key="1">
    <source>
        <dbReference type="SAM" id="MobiDB-lite"/>
    </source>
</evidence>
<feature type="compositionally biased region" description="Basic and acidic residues" evidence="1">
    <location>
        <begin position="184"/>
        <end position="222"/>
    </location>
</feature>
<dbReference type="HOGENOM" id="CLU_515909_0_0_1"/>
<feature type="region of interest" description="Disordered" evidence="1">
    <location>
        <begin position="182"/>
        <end position="327"/>
    </location>
</feature>
<sequence>MPKLNLGRLPVVPTKREIWKNGKENEDGVESRLALRGFFIQDRSSKNARVRLRQDKSVRHPRFNPYIPRGLYVLTLRGNVHGEQELRSGQVAKKQEAVAAYEEEAGRFVDMGTALPELDDERRVDVEIAVAEMEREQEWLMGAEDILVARQLQNTVEDDVKEKLAGATTQLLEAQSRIAEWQAEDERRARDAQEAAEAEARRAQEVRDTRRRDALAAEERRRAAQRPQIVSGSGTIGSGSTTLDRPETEKTLDVIEIPSEAEDDSTPAPRTRKRASAIRAGKRKMVESDGGEPETTPRAKRLRKRTGNAEDANEKTPPPPPALDVMEYGEYDPADASASPNNVNWGCGFGTPKESCPHPIAHYTCVGTGCHACEACTGSKVRCSHAKTRARPVKTSDAEPSGSKVAGGRGKQRTAPGPKTRRRAREGRETTRTTRAATGSALMPILAEVCADHELRTIVQVMASMDARIAALKQATEEAESTRAAATRSIAALILRRELEEAQRAEEADEEEREEDRRREEDAEYDGA</sequence>
<evidence type="ECO:0000313" key="2">
    <source>
        <dbReference type="EMBL" id="KDQ22124.1"/>
    </source>
</evidence>
<evidence type="ECO:0000313" key="3">
    <source>
        <dbReference type="Proteomes" id="UP000027073"/>
    </source>
</evidence>